<dbReference type="Proteomes" id="UP000054630">
    <property type="component" value="Unassembled WGS sequence"/>
</dbReference>
<sequence>MVVIWTSIKHDHHFDTAPVAQLLRPICSQLSEVVSYWASSSYDTFVEFSLLLLLLLFSLGTLKNAQPIWLSVDNVGHFIVPYRQAKAVTRLTGRSARPKGDPVVVICSPLTAGSG</sequence>
<keyword evidence="2" id="KW-1185">Reference proteome</keyword>
<dbReference type="EMBL" id="JYDL01000102">
    <property type="protein sequence ID" value="KRX16682.1"/>
    <property type="molecule type" value="Genomic_DNA"/>
</dbReference>
<reference evidence="1 2" key="1">
    <citation type="submission" date="2015-01" db="EMBL/GenBank/DDBJ databases">
        <title>Evolution of Trichinella species and genotypes.</title>
        <authorList>
            <person name="Korhonen P.K."/>
            <person name="Edoardo P."/>
            <person name="Giuseppe L.R."/>
            <person name="Gasser R.B."/>
        </authorList>
    </citation>
    <scope>NUCLEOTIDE SEQUENCE [LARGE SCALE GENOMIC DNA]</scope>
    <source>
        <strain evidence="1">ISS37</strain>
    </source>
</reference>
<accession>A0A0V0RQV7</accession>
<organism evidence="1 2">
    <name type="scientific">Trichinella nelsoni</name>
    <dbReference type="NCBI Taxonomy" id="6336"/>
    <lineage>
        <taxon>Eukaryota</taxon>
        <taxon>Metazoa</taxon>
        <taxon>Ecdysozoa</taxon>
        <taxon>Nematoda</taxon>
        <taxon>Enoplea</taxon>
        <taxon>Dorylaimia</taxon>
        <taxon>Trichinellida</taxon>
        <taxon>Trichinellidae</taxon>
        <taxon>Trichinella</taxon>
    </lineage>
</organism>
<comment type="caution">
    <text evidence="1">The sequence shown here is derived from an EMBL/GenBank/DDBJ whole genome shotgun (WGS) entry which is preliminary data.</text>
</comment>
<evidence type="ECO:0000313" key="1">
    <source>
        <dbReference type="EMBL" id="KRX16682.1"/>
    </source>
</evidence>
<evidence type="ECO:0000313" key="2">
    <source>
        <dbReference type="Proteomes" id="UP000054630"/>
    </source>
</evidence>
<name>A0A0V0RQV7_9BILA</name>
<protein>
    <submittedName>
        <fullName evidence="1">Uncharacterized protein</fullName>
    </submittedName>
</protein>
<gene>
    <name evidence="1" type="ORF">T07_10078</name>
</gene>
<dbReference type="AlphaFoldDB" id="A0A0V0RQV7"/>
<proteinExistence type="predicted"/>